<feature type="domain" description="RNase H type-1" evidence="1">
    <location>
        <begin position="45"/>
        <end position="119"/>
    </location>
</feature>
<dbReference type="GO" id="GO:0003676">
    <property type="term" value="F:nucleic acid binding"/>
    <property type="evidence" value="ECO:0007669"/>
    <property type="project" value="InterPro"/>
</dbReference>
<dbReference type="Proteomes" id="UP001281410">
    <property type="component" value="Unassembled WGS sequence"/>
</dbReference>
<reference evidence="2" key="1">
    <citation type="journal article" date="2023" name="Plant J.">
        <title>Genome sequences and population genomics provide insights into the demographic history, inbreeding, and mutation load of two 'living fossil' tree species of Dipteronia.</title>
        <authorList>
            <person name="Feng Y."/>
            <person name="Comes H.P."/>
            <person name="Chen J."/>
            <person name="Zhu S."/>
            <person name="Lu R."/>
            <person name="Zhang X."/>
            <person name="Li P."/>
            <person name="Qiu J."/>
            <person name="Olsen K.M."/>
            <person name="Qiu Y."/>
        </authorList>
    </citation>
    <scope>NUCLEOTIDE SEQUENCE</scope>
    <source>
        <strain evidence="2">NBL</strain>
    </source>
</reference>
<dbReference type="AlphaFoldDB" id="A0AAD9ZIM0"/>
<sequence length="138" mass="15373">MMLRKKLLFDGVCTDQVNCWERAGELIKEFKDSGTVSIFLKRAYACGKGLAGESGIFPLCVESDAMGIVRLCNGVVGLCNDIDNIISDVFVLKTNYTYVSIVHTSRNCNRLAYSIARFAVFSGFSDVWHIDLPEWLSC</sequence>
<evidence type="ECO:0000259" key="1">
    <source>
        <dbReference type="Pfam" id="PF13456"/>
    </source>
</evidence>
<comment type="caution">
    <text evidence="2">The sequence shown here is derived from an EMBL/GenBank/DDBJ whole genome shotgun (WGS) entry which is preliminary data.</text>
</comment>
<evidence type="ECO:0000313" key="2">
    <source>
        <dbReference type="EMBL" id="KAK3182755.1"/>
    </source>
</evidence>
<gene>
    <name evidence="2" type="ORF">Dsin_030041</name>
</gene>
<dbReference type="GO" id="GO:0004523">
    <property type="term" value="F:RNA-DNA hybrid ribonuclease activity"/>
    <property type="evidence" value="ECO:0007669"/>
    <property type="project" value="InterPro"/>
</dbReference>
<dbReference type="CDD" id="cd06222">
    <property type="entry name" value="RNase_H_like"/>
    <property type="match status" value="1"/>
</dbReference>
<dbReference type="InterPro" id="IPR044730">
    <property type="entry name" value="RNase_H-like_dom_plant"/>
</dbReference>
<dbReference type="Pfam" id="PF13456">
    <property type="entry name" value="RVT_3"/>
    <property type="match status" value="1"/>
</dbReference>
<evidence type="ECO:0000313" key="3">
    <source>
        <dbReference type="Proteomes" id="UP001281410"/>
    </source>
</evidence>
<accession>A0AAD9ZIM0</accession>
<name>A0AAD9ZIM0_9ROSI</name>
<dbReference type="EMBL" id="JANJYJ010000010">
    <property type="protein sequence ID" value="KAK3182755.1"/>
    <property type="molecule type" value="Genomic_DNA"/>
</dbReference>
<keyword evidence="3" id="KW-1185">Reference proteome</keyword>
<proteinExistence type="predicted"/>
<protein>
    <recommendedName>
        <fullName evidence="1">RNase H type-1 domain-containing protein</fullName>
    </recommendedName>
</protein>
<organism evidence="2 3">
    <name type="scientific">Dipteronia sinensis</name>
    <dbReference type="NCBI Taxonomy" id="43782"/>
    <lineage>
        <taxon>Eukaryota</taxon>
        <taxon>Viridiplantae</taxon>
        <taxon>Streptophyta</taxon>
        <taxon>Embryophyta</taxon>
        <taxon>Tracheophyta</taxon>
        <taxon>Spermatophyta</taxon>
        <taxon>Magnoliopsida</taxon>
        <taxon>eudicotyledons</taxon>
        <taxon>Gunneridae</taxon>
        <taxon>Pentapetalae</taxon>
        <taxon>rosids</taxon>
        <taxon>malvids</taxon>
        <taxon>Sapindales</taxon>
        <taxon>Sapindaceae</taxon>
        <taxon>Hippocastanoideae</taxon>
        <taxon>Acereae</taxon>
        <taxon>Dipteronia</taxon>
    </lineage>
</organism>
<dbReference type="InterPro" id="IPR002156">
    <property type="entry name" value="RNaseH_domain"/>
</dbReference>